<dbReference type="PROSITE" id="PS50853">
    <property type="entry name" value="FN3"/>
    <property type="match status" value="1"/>
</dbReference>
<proteinExistence type="predicted"/>
<dbReference type="Gene3D" id="2.60.40.10">
    <property type="entry name" value="Immunoglobulins"/>
    <property type="match status" value="1"/>
</dbReference>
<evidence type="ECO:0000313" key="3">
    <source>
        <dbReference type="Proteomes" id="UP000606786"/>
    </source>
</evidence>
<feature type="domain" description="Fibronectin type-III" evidence="1">
    <location>
        <begin position="19"/>
        <end position="93"/>
    </location>
</feature>
<dbReference type="CDD" id="cd00063">
    <property type="entry name" value="FN3"/>
    <property type="match status" value="1"/>
</dbReference>
<dbReference type="InterPro" id="IPR036116">
    <property type="entry name" value="FN3_sf"/>
</dbReference>
<dbReference type="Proteomes" id="UP000606786">
    <property type="component" value="Unassembled WGS sequence"/>
</dbReference>
<dbReference type="SUPFAM" id="SSF49265">
    <property type="entry name" value="Fibronectin type III"/>
    <property type="match status" value="1"/>
</dbReference>
<keyword evidence="3" id="KW-1185">Reference proteome</keyword>
<evidence type="ECO:0000313" key="2">
    <source>
        <dbReference type="EMBL" id="CAD6992564.1"/>
    </source>
</evidence>
<evidence type="ECO:0000259" key="1">
    <source>
        <dbReference type="PROSITE" id="PS50853"/>
    </source>
</evidence>
<dbReference type="Pfam" id="PF00041">
    <property type="entry name" value="fn3"/>
    <property type="match status" value="1"/>
</dbReference>
<name>A0A811U0G5_CERCA</name>
<protein>
    <submittedName>
        <fullName evidence="2">(Mediterranean fruit fly) hypothetical protein</fullName>
    </submittedName>
</protein>
<dbReference type="InterPro" id="IPR003961">
    <property type="entry name" value="FN3_dom"/>
</dbReference>
<reference evidence="2" key="1">
    <citation type="submission" date="2020-11" db="EMBL/GenBank/DDBJ databases">
        <authorList>
            <person name="Whitehead M."/>
        </authorList>
    </citation>
    <scope>NUCLEOTIDE SEQUENCE</scope>
    <source>
        <strain evidence="2">EGII</strain>
    </source>
</reference>
<dbReference type="EMBL" id="CAJHJT010000001">
    <property type="protein sequence ID" value="CAD6992564.1"/>
    <property type="molecule type" value="Genomic_DNA"/>
</dbReference>
<organism evidence="2 3">
    <name type="scientific">Ceratitis capitata</name>
    <name type="common">Mediterranean fruit fly</name>
    <name type="synonym">Tephritis capitata</name>
    <dbReference type="NCBI Taxonomy" id="7213"/>
    <lineage>
        <taxon>Eukaryota</taxon>
        <taxon>Metazoa</taxon>
        <taxon>Ecdysozoa</taxon>
        <taxon>Arthropoda</taxon>
        <taxon>Hexapoda</taxon>
        <taxon>Insecta</taxon>
        <taxon>Pterygota</taxon>
        <taxon>Neoptera</taxon>
        <taxon>Endopterygota</taxon>
        <taxon>Diptera</taxon>
        <taxon>Brachycera</taxon>
        <taxon>Muscomorpha</taxon>
        <taxon>Tephritoidea</taxon>
        <taxon>Tephritidae</taxon>
        <taxon>Ceratitis</taxon>
        <taxon>Ceratitis</taxon>
    </lineage>
</organism>
<dbReference type="AlphaFoldDB" id="A0A811U0G5"/>
<accession>A0A811U0G5</accession>
<dbReference type="InterPro" id="IPR013783">
    <property type="entry name" value="Ig-like_fold"/>
</dbReference>
<sequence length="93" mass="10519">MLRVDNNKQPSYILVLPSKPLNLTVLNVTSTSITMSWYPPKNQNGAIAGYHVFHIHENQTGVEIMKNSRNSQDSIIIFELPNLTEAEYNSALF</sequence>
<comment type="caution">
    <text evidence="2">The sequence shown here is derived from an EMBL/GenBank/DDBJ whole genome shotgun (WGS) entry which is preliminary data.</text>
</comment>
<gene>
    <name evidence="2" type="ORF">CCAP1982_LOCUS1410</name>
</gene>